<dbReference type="SMART" id="SM00406">
    <property type="entry name" value="IGv"/>
    <property type="match status" value="1"/>
</dbReference>
<keyword evidence="3" id="KW-0732">Signal</keyword>
<dbReference type="PROSITE" id="PS50835">
    <property type="entry name" value="IG_LIKE"/>
    <property type="match status" value="1"/>
</dbReference>
<reference evidence="13" key="2">
    <citation type="journal article" date="2007" name="PLoS Biol.">
        <title>Survey sequencing and comparative analysis of the elephant shark (Callorhinchus milii) genome.</title>
        <authorList>
            <person name="Venkatesh B."/>
            <person name="Kirkness E.F."/>
            <person name="Loh Y.H."/>
            <person name="Halpern A.L."/>
            <person name="Lee A.P."/>
            <person name="Johnson J."/>
            <person name="Dandona N."/>
            <person name="Viswanathan L.D."/>
            <person name="Tay A."/>
            <person name="Venter J.C."/>
            <person name="Strausberg R.L."/>
            <person name="Brenner S."/>
        </authorList>
    </citation>
    <scope>NUCLEOTIDE SEQUENCE [LARGE SCALE GENOMIC DNA]</scope>
</reference>
<dbReference type="GO" id="GO:0042288">
    <property type="term" value="F:MHC class I protein binding"/>
    <property type="evidence" value="ECO:0007669"/>
    <property type="project" value="InterPro"/>
</dbReference>
<keyword evidence="7" id="KW-0472">Membrane</keyword>
<keyword evidence="10" id="KW-0393">Immunoglobulin domain</keyword>
<keyword evidence="2" id="KW-0812">Transmembrane</keyword>
<keyword evidence="9" id="KW-0325">Glycoprotein</keyword>
<dbReference type="InterPro" id="IPR003599">
    <property type="entry name" value="Ig_sub"/>
</dbReference>
<dbReference type="InterPro" id="IPR007110">
    <property type="entry name" value="Ig-like_dom"/>
</dbReference>
<evidence type="ECO:0000256" key="9">
    <source>
        <dbReference type="ARBA" id="ARBA00023180"/>
    </source>
</evidence>
<evidence type="ECO:0000256" key="1">
    <source>
        <dbReference type="ARBA" id="ARBA00004479"/>
    </source>
</evidence>
<reference evidence="13" key="3">
    <citation type="journal article" date="2014" name="Nature">
        <title>Elephant shark genome provides unique insights into gnathostome evolution.</title>
        <authorList>
            <consortium name="International Elephant Shark Genome Sequencing Consortium"/>
            <person name="Venkatesh B."/>
            <person name="Lee A.P."/>
            <person name="Ravi V."/>
            <person name="Maurya A.K."/>
            <person name="Lian M.M."/>
            <person name="Swann J.B."/>
            <person name="Ohta Y."/>
            <person name="Flajnik M.F."/>
            <person name="Sutoh Y."/>
            <person name="Kasahara M."/>
            <person name="Hoon S."/>
            <person name="Gangu V."/>
            <person name="Roy S.W."/>
            <person name="Irimia M."/>
            <person name="Korzh V."/>
            <person name="Kondrychyn I."/>
            <person name="Lim Z.W."/>
            <person name="Tay B.H."/>
            <person name="Tohari S."/>
            <person name="Kong K.W."/>
            <person name="Ho S."/>
            <person name="Lorente-Galdos B."/>
            <person name="Quilez J."/>
            <person name="Marques-Bonet T."/>
            <person name="Raney B.J."/>
            <person name="Ingham P.W."/>
            <person name="Tay A."/>
            <person name="Hillier L.W."/>
            <person name="Minx P."/>
            <person name="Boehm T."/>
            <person name="Wilson R.K."/>
            <person name="Brenner S."/>
            <person name="Warren W.C."/>
        </authorList>
    </citation>
    <scope>NUCLEOTIDE SEQUENCE [LARGE SCALE GENOMIC DNA]</scope>
</reference>
<evidence type="ECO:0000256" key="3">
    <source>
        <dbReference type="ARBA" id="ARBA00022729"/>
    </source>
</evidence>
<protein>
    <recommendedName>
        <fullName evidence="11">Ig-like domain-containing protein</fullName>
    </recommendedName>
</protein>
<evidence type="ECO:0000256" key="6">
    <source>
        <dbReference type="ARBA" id="ARBA00023130"/>
    </source>
</evidence>
<dbReference type="CDD" id="cd00099">
    <property type="entry name" value="IgV"/>
    <property type="match status" value="1"/>
</dbReference>
<evidence type="ECO:0000313" key="13">
    <source>
        <dbReference type="Proteomes" id="UP000314986"/>
    </source>
</evidence>
<reference evidence="13" key="1">
    <citation type="journal article" date="2006" name="Science">
        <title>Ancient noncoding elements conserved in the human genome.</title>
        <authorList>
            <person name="Venkatesh B."/>
            <person name="Kirkness E.F."/>
            <person name="Loh Y.H."/>
            <person name="Halpern A.L."/>
            <person name="Lee A.P."/>
            <person name="Johnson J."/>
            <person name="Dandona N."/>
            <person name="Viswanathan L.D."/>
            <person name="Tay A."/>
            <person name="Venter J.C."/>
            <person name="Strausberg R.L."/>
            <person name="Brenner S."/>
        </authorList>
    </citation>
    <scope>NUCLEOTIDE SEQUENCE [LARGE SCALE GENOMIC DNA]</scope>
</reference>
<dbReference type="GO" id="GO:0009986">
    <property type="term" value="C:cell surface"/>
    <property type="evidence" value="ECO:0007669"/>
    <property type="project" value="TreeGrafter"/>
</dbReference>
<evidence type="ECO:0000259" key="11">
    <source>
        <dbReference type="PROSITE" id="PS50835"/>
    </source>
</evidence>
<reference evidence="12" key="4">
    <citation type="submission" date="2025-08" db="UniProtKB">
        <authorList>
            <consortium name="Ensembl"/>
        </authorList>
    </citation>
    <scope>IDENTIFICATION</scope>
</reference>
<dbReference type="Pfam" id="PF07686">
    <property type="entry name" value="V-set"/>
    <property type="match status" value="1"/>
</dbReference>
<dbReference type="InterPro" id="IPR042414">
    <property type="entry name" value="CD8B"/>
</dbReference>
<evidence type="ECO:0000256" key="10">
    <source>
        <dbReference type="ARBA" id="ARBA00023319"/>
    </source>
</evidence>
<evidence type="ECO:0000256" key="2">
    <source>
        <dbReference type="ARBA" id="ARBA00022692"/>
    </source>
</evidence>
<keyword evidence="8" id="KW-1015">Disulfide bond</keyword>
<dbReference type="InterPro" id="IPR036179">
    <property type="entry name" value="Ig-like_dom_sf"/>
</dbReference>
<dbReference type="GO" id="GO:0015026">
    <property type="term" value="F:coreceptor activity"/>
    <property type="evidence" value="ECO:0007669"/>
    <property type="project" value="InterPro"/>
</dbReference>
<dbReference type="Ensembl" id="ENSCMIT00000004827.1">
    <property type="protein sequence ID" value="ENSCMIP00000004654.1"/>
    <property type="gene ID" value="ENSCMIG00000002764.1"/>
</dbReference>
<dbReference type="Gene3D" id="2.60.40.10">
    <property type="entry name" value="Immunoglobulins"/>
    <property type="match status" value="1"/>
</dbReference>
<name>A0A4W3H3N3_CALMI</name>
<keyword evidence="6" id="KW-1064">Adaptive immunity</keyword>
<evidence type="ECO:0000256" key="4">
    <source>
        <dbReference type="ARBA" id="ARBA00022859"/>
    </source>
</evidence>
<dbReference type="InterPro" id="IPR013783">
    <property type="entry name" value="Ig-like_fold"/>
</dbReference>
<dbReference type="InParanoid" id="A0A4W3H3N3"/>
<dbReference type="GeneTree" id="ENSGT00970000196782"/>
<dbReference type="AlphaFoldDB" id="A0A4W3H3N3"/>
<dbReference type="SMART" id="SM00409">
    <property type="entry name" value="IG"/>
    <property type="match status" value="1"/>
</dbReference>
<sequence length="254" mass="28847">MNLPQILLCHFCLKGSQSPSLVQSPRFVNVREGDMAWLQCSMEKADVSNKKIFWYRVHPRQRRQFILSHDTSDRITVPEGSPQRFQPSRVTSNNTYILILRRVTVSDAAVYHCCVWGDVCGDGTRLNVTTPQMSSGALCLQDHERFRQAIGKAVSAGRCVCDPRSQSEDITKRSRGEVRRNVFTQRVVGIWNDPPERAVTSDLITAFKRELDRYRGKTGLQVMGRKLVSGVNKSQLLCQRAAQTQWAEWPPSVP</sequence>
<keyword evidence="5" id="KW-1133">Transmembrane helix</keyword>
<dbReference type="PANTHER" id="PTHR11292:SF7">
    <property type="entry name" value="T-CELL SURFACE GLYCOPROTEIN CD8 BETA CHAIN-RELATED"/>
    <property type="match status" value="1"/>
</dbReference>
<feature type="domain" description="Ig-like" evidence="11">
    <location>
        <begin position="19"/>
        <end position="129"/>
    </location>
</feature>
<comment type="subcellular location">
    <subcellularLocation>
        <location evidence="1">Membrane</location>
        <topology evidence="1">Single-pass type I membrane protein</topology>
    </subcellularLocation>
</comment>
<reference evidence="12" key="5">
    <citation type="submission" date="2025-09" db="UniProtKB">
        <authorList>
            <consortium name="Ensembl"/>
        </authorList>
    </citation>
    <scope>IDENTIFICATION</scope>
</reference>
<dbReference type="GO" id="GO:0002250">
    <property type="term" value="P:adaptive immune response"/>
    <property type="evidence" value="ECO:0007669"/>
    <property type="project" value="UniProtKB-KW"/>
</dbReference>
<dbReference type="SUPFAM" id="SSF48726">
    <property type="entry name" value="Immunoglobulin"/>
    <property type="match status" value="1"/>
</dbReference>
<proteinExistence type="predicted"/>
<organism evidence="12 13">
    <name type="scientific">Callorhinchus milii</name>
    <name type="common">Ghost shark</name>
    <dbReference type="NCBI Taxonomy" id="7868"/>
    <lineage>
        <taxon>Eukaryota</taxon>
        <taxon>Metazoa</taxon>
        <taxon>Chordata</taxon>
        <taxon>Craniata</taxon>
        <taxon>Vertebrata</taxon>
        <taxon>Chondrichthyes</taxon>
        <taxon>Holocephali</taxon>
        <taxon>Chimaeriformes</taxon>
        <taxon>Callorhinchidae</taxon>
        <taxon>Callorhinchus</taxon>
    </lineage>
</organism>
<dbReference type="InterPro" id="IPR013106">
    <property type="entry name" value="Ig_V-set"/>
</dbReference>
<evidence type="ECO:0000256" key="5">
    <source>
        <dbReference type="ARBA" id="ARBA00022989"/>
    </source>
</evidence>
<evidence type="ECO:0000313" key="12">
    <source>
        <dbReference type="Ensembl" id="ENSCMIP00000004654.1"/>
    </source>
</evidence>
<evidence type="ECO:0000256" key="8">
    <source>
        <dbReference type="ARBA" id="ARBA00023157"/>
    </source>
</evidence>
<dbReference type="Proteomes" id="UP000314986">
    <property type="component" value="Unassembled WGS sequence"/>
</dbReference>
<keyword evidence="13" id="KW-1185">Reference proteome</keyword>
<dbReference type="GO" id="GO:0016020">
    <property type="term" value="C:membrane"/>
    <property type="evidence" value="ECO:0007669"/>
    <property type="project" value="UniProtKB-SubCell"/>
</dbReference>
<dbReference type="GO" id="GO:0050776">
    <property type="term" value="P:regulation of immune response"/>
    <property type="evidence" value="ECO:0007669"/>
    <property type="project" value="InterPro"/>
</dbReference>
<evidence type="ECO:0000256" key="7">
    <source>
        <dbReference type="ARBA" id="ARBA00023136"/>
    </source>
</evidence>
<accession>A0A4W3H3N3</accession>
<dbReference type="PANTHER" id="PTHR11292">
    <property type="entry name" value="T-CELL SURFACE GLYCOPROTEIN CD8 BETA CHAIN"/>
    <property type="match status" value="1"/>
</dbReference>
<keyword evidence="4" id="KW-0391">Immunity</keyword>